<dbReference type="GO" id="GO:0022857">
    <property type="term" value="F:transmembrane transporter activity"/>
    <property type="evidence" value="ECO:0007669"/>
    <property type="project" value="InterPro"/>
</dbReference>
<dbReference type="InterPro" id="IPR020846">
    <property type="entry name" value="MFS_dom"/>
</dbReference>
<dbReference type="EMBL" id="FZON01000068">
    <property type="protein sequence ID" value="SNT19831.1"/>
    <property type="molecule type" value="Genomic_DNA"/>
</dbReference>
<accession>A0A239KNT1</accession>
<proteinExistence type="predicted"/>
<keyword evidence="3 4" id="KW-0472">Membrane</keyword>
<reference evidence="6 7" key="1">
    <citation type="submission" date="2017-06" db="EMBL/GenBank/DDBJ databases">
        <authorList>
            <person name="Kim H.J."/>
            <person name="Triplett B.A."/>
        </authorList>
    </citation>
    <scope>NUCLEOTIDE SEQUENCE [LARGE SCALE GENOMIC DNA]</scope>
    <source>
        <strain evidence="6 7">DSM 11445</strain>
    </source>
</reference>
<keyword evidence="2 4" id="KW-1133">Transmembrane helix</keyword>
<dbReference type="InterPro" id="IPR011701">
    <property type="entry name" value="MFS"/>
</dbReference>
<dbReference type="Pfam" id="PF07690">
    <property type="entry name" value="MFS_1"/>
    <property type="match status" value="1"/>
</dbReference>
<evidence type="ECO:0000313" key="6">
    <source>
        <dbReference type="EMBL" id="SNT19831.1"/>
    </source>
</evidence>
<dbReference type="Gene3D" id="1.20.1250.20">
    <property type="entry name" value="MFS general substrate transporter like domains"/>
    <property type="match status" value="1"/>
</dbReference>
<dbReference type="InterPro" id="IPR036259">
    <property type="entry name" value="MFS_trans_sf"/>
</dbReference>
<dbReference type="Proteomes" id="UP000198440">
    <property type="component" value="Unassembled WGS sequence"/>
</dbReference>
<feature type="domain" description="Major facilitator superfamily (MFS) profile" evidence="5">
    <location>
        <begin position="7"/>
        <end position="126"/>
    </location>
</feature>
<evidence type="ECO:0000256" key="1">
    <source>
        <dbReference type="ARBA" id="ARBA00022692"/>
    </source>
</evidence>
<protein>
    <submittedName>
        <fullName evidence="6">Major Facilitator Superfamily protein</fullName>
    </submittedName>
</protein>
<dbReference type="AlphaFoldDB" id="A0A239KNT1"/>
<evidence type="ECO:0000256" key="4">
    <source>
        <dbReference type="SAM" id="Phobius"/>
    </source>
</evidence>
<evidence type="ECO:0000256" key="2">
    <source>
        <dbReference type="ARBA" id="ARBA00022989"/>
    </source>
</evidence>
<dbReference type="PROSITE" id="PS50850">
    <property type="entry name" value="MFS"/>
    <property type="match status" value="1"/>
</dbReference>
<gene>
    <name evidence="6" type="ORF">SAMN04488078_106826</name>
</gene>
<sequence length="126" mass="13511">MASPWTALAILFTARLSMAFQYQVVAALGPLLMDRHGADLADLGVLISLYLLPGMIFALPGGGIARRFGDRRVVVGGLIVMVIGGVIMWLGQGWTLQCQSARNPDPLSAPKNDPLILRRGSWPDAV</sequence>
<keyword evidence="1 4" id="KW-0812">Transmembrane</keyword>
<name>A0A239KNT1_9RHOB</name>
<evidence type="ECO:0000256" key="3">
    <source>
        <dbReference type="ARBA" id="ARBA00023136"/>
    </source>
</evidence>
<evidence type="ECO:0000313" key="7">
    <source>
        <dbReference type="Proteomes" id="UP000198440"/>
    </source>
</evidence>
<feature type="transmembrane region" description="Helical" evidence="4">
    <location>
        <begin position="43"/>
        <end position="61"/>
    </location>
</feature>
<dbReference type="SUPFAM" id="SSF103473">
    <property type="entry name" value="MFS general substrate transporter"/>
    <property type="match status" value="1"/>
</dbReference>
<dbReference type="RefSeq" id="WP_089280051.1">
    <property type="nucleotide sequence ID" value="NZ_FZON01000068.1"/>
</dbReference>
<organism evidence="6 7">
    <name type="scientific">Antarctobacter heliothermus</name>
    <dbReference type="NCBI Taxonomy" id="74033"/>
    <lineage>
        <taxon>Bacteria</taxon>
        <taxon>Pseudomonadati</taxon>
        <taxon>Pseudomonadota</taxon>
        <taxon>Alphaproteobacteria</taxon>
        <taxon>Rhodobacterales</taxon>
        <taxon>Roseobacteraceae</taxon>
        <taxon>Antarctobacter</taxon>
    </lineage>
</organism>
<feature type="transmembrane region" description="Helical" evidence="4">
    <location>
        <begin position="73"/>
        <end position="94"/>
    </location>
</feature>
<evidence type="ECO:0000259" key="5">
    <source>
        <dbReference type="PROSITE" id="PS50850"/>
    </source>
</evidence>
<dbReference type="OrthoDB" id="7738352at2"/>